<protein>
    <submittedName>
        <fullName evidence="1">Uncharacterized protein</fullName>
    </submittedName>
</protein>
<name>A0ACD5ZXP8_AVESA</name>
<accession>A0ACD5ZXP8</accession>
<sequence length="647" mass="75775">MLNKMSILDDSTTKMDESEKEMKLHQTNDINMQYREGGSKTMSRDIDINLPNITIITKHYANLQLNPARQKKRSEIIEDARKKYFFYDDATPSFRLLEYEDDTGKQIEEPDLWRPSDMDDETYRKKIEEAKFLADQDGQKKGVEMASIKTPEKQCSEHSKMNEEINGADYSSSVQCAQRQPSCTDLTESPIQERQKKQNDLFVDLVTPEATKKFYMKSRIEDTSNNKRNDYTKAILVGRNLFPNDVDDESVEIENVSSSNRNFLQRANVLSELEIFGERNFKDTCNIMCNEADNMYNTKLCLGSSNSSASKENFIPRRVLNASRYICSPYDINQMIIKPSEIKYYEAITTLCDIDEFKYKWAIKFDNCKVSVLQLGNSMKLNGWVESYVVNVFCRKLFKDNHPRTSNKHYFFSTKSDYLLEKWKNEESRERWRENVIKGLQAANSARSLHLSERNFMFLDSFYGKDCTYSKKASKMLIDNFKTAWYEAGLKQMHFENFGIVYPNVPKQNNGDDCGIFAIKYMELYCPRNPSSCRFTWKDIPNIRIKLANELQFLSYNEEEESMLRVQNFDPKELLNVFHSMTFESFSLLMLPLFKYLWILFLCRYIRRVHARKNQASKLLSQLGVRGNNINVLVCKDNVTSCTWEES</sequence>
<dbReference type="Proteomes" id="UP001732700">
    <property type="component" value="Chromosome 7C"/>
</dbReference>
<keyword evidence="2" id="KW-1185">Reference proteome</keyword>
<proteinExistence type="predicted"/>
<evidence type="ECO:0000313" key="2">
    <source>
        <dbReference type="Proteomes" id="UP001732700"/>
    </source>
</evidence>
<reference evidence="1" key="1">
    <citation type="submission" date="2021-05" db="EMBL/GenBank/DDBJ databases">
        <authorList>
            <person name="Scholz U."/>
            <person name="Mascher M."/>
            <person name="Fiebig A."/>
        </authorList>
    </citation>
    <scope>NUCLEOTIDE SEQUENCE [LARGE SCALE GENOMIC DNA]</scope>
</reference>
<evidence type="ECO:0000313" key="1">
    <source>
        <dbReference type="EnsemblPlants" id="AVESA.00010b.r2.7CG0688790.1.CDS"/>
    </source>
</evidence>
<dbReference type="EnsemblPlants" id="AVESA.00010b.r2.7CG0688790.1">
    <property type="protein sequence ID" value="AVESA.00010b.r2.7CG0688790.1.CDS"/>
    <property type="gene ID" value="AVESA.00010b.r2.7CG0688790"/>
</dbReference>
<organism evidence="1 2">
    <name type="scientific">Avena sativa</name>
    <name type="common">Oat</name>
    <dbReference type="NCBI Taxonomy" id="4498"/>
    <lineage>
        <taxon>Eukaryota</taxon>
        <taxon>Viridiplantae</taxon>
        <taxon>Streptophyta</taxon>
        <taxon>Embryophyta</taxon>
        <taxon>Tracheophyta</taxon>
        <taxon>Spermatophyta</taxon>
        <taxon>Magnoliopsida</taxon>
        <taxon>Liliopsida</taxon>
        <taxon>Poales</taxon>
        <taxon>Poaceae</taxon>
        <taxon>BOP clade</taxon>
        <taxon>Pooideae</taxon>
        <taxon>Poodae</taxon>
        <taxon>Poeae</taxon>
        <taxon>Poeae Chloroplast Group 1 (Aveneae type)</taxon>
        <taxon>Aveninae</taxon>
        <taxon>Avena</taxon>
    </lineage>
</organism>
<reference evidence="1" key="2">
    <citation type="submission" date="2025-09" db="UniProtKB">
        <authorList>
            <consortium name="EnsemblPlants"/>
        </authorList>
    </citation>
    <scope>IDENTIFICATION</scope>
</reference>